<keyword evidence="2" id="KW-0677">Repeat</keyword>
<dbReference type="AlphaFoldDB" id="A0A835PIP6"/>
<feature type="domain" description="EF-hand" evidence="4">
    <location>
        <begin position="94"/>
        <end position="129"/>
    </location>
</feature>
<dbReference type="GO" id="GO:0005509">
    <property type="term" value="F:calcium ion binding"/>
    <property type="evidence" value="ECO:0007669"/>
    <property type="project" value="InterPro"/>
</dbReference>
<dbReference type="Gene3D" id="1.10.238.10">
    <property type="entry name" value="EF-hand"/>
    <property type="match status" value="2"/>
</dbReference>
<evidence type="ECO:0000256" key="1">
    <source>
        <dbReference type="ARBA" id="ARBA00022723"/>
    </source>
</evidence>
<dbReference type="PROSITE" id="PS50222">
    <property type="entry name" value="EF_HAND_2"/>
    <property type="match status" value="4"/>
</dbReference>
<dbReference type="Proteomes" id="UP000636800">
    <property type="component" value="Unassembled WGS sequence"/>
</dbReference>
<dbReference type="FunFam" id="1.10.238.10:FF:000001">
    <property type="entry name" value="Calmodulin 1"/>
    <property type="match status" value="1"/>
</dbReference>
<gene>
    <name evidence="5" type="ORF">HPP92_025006</name>
</gene>
<keyword evidence="1" id="KW-0479">Metal-binding</keyword>
<feature type="domain" description="EF-hand" evidence="4">
    <location>
        <begin position="131"/>
        <end position="166"/>
    </location>
</feature>
<reference evidence="5 6" key="1">
    <citation type="journal article" date="2020" name="Nat. Food">
        <title>A phased Vanilla planifolia genome enables genetic improvement of flavour and production.</title>
        <authorList>
            <person name="Hasing T."/>
            <person name="Tang H."/>
            <person name="Brym M."/>
            <person name="Khazi F."/>
            <person name="Huang T."/>
            <person name="Chambers A.H."/>
        </authorList>
    </citation>
    <scope>NUCLEOTIDE SEQUENCE [LARGE SCALE GENOMIC DNA]</scope>
    <source>
        <tissue evidence="5">Leaf</tissue>
    </source>
</reference>
<dbReference type="InterPro" id="IPR011992">
    <property type="entry name" value="EF-hand-dom_pair"/>
</dbReference>
<evidence type="ECO:0000313" key="5">
    <source>
        <dbReference type="EMBL" id="KAG0452342.1"/>
    </source>
</evidence>
<feature type="domain" description="EF-hand" evidence="4">
    <location>
        <begin position="167"/>
        <end position="202"/>
    </location>
</feature>
<accession>A0A835PIP6</accession>
<evidence type="ECO:0000259" key="4">
    <source>
        <dbReference type="PROSITE" id="PS50222"/>
    </source>
</evidence>
<sequence length="209" mass="22585">MPHLSALFCSHHDRNPSLFFPMDKLSAIFRRRKSKVVLSAGVGLRTRSAPPSPRSVVAAKGELERVFRKFDSNGDGKISSSELGAIFEGLGHPATEEELAMMMAEADADGDGFVSLEEFLDLNTTKVDHTAALEDLRHAFSVFDLDRNGSISAEELACVMRGLGEGASVAQCRKMINAVDQDGDGLVSFEEFKNMMSKSAIATAITRSG</sequence>
<evidence type="ECO:0000256" key="2">
    <source>
        <dbReference type="ARBA" id="ARBA00022737"/>
    </source>
</evidence>
<dbReference type="Pfam" id="PF13499">
    <property type="entry name" value="EF-hand_7"/>
    <property type="match status" value="2"/>
</dbReference>
<dbReference type="SUPFAM" id="SSF47473">
    <property type="entry name" value="EF-hand"/>
    <property type="match status" value="1"/>
</dbReference>
<keyword evidence="6" id="KW-1185">Reference proteome</keyword>
<dbReference type="InterPro" id="IPR002048">
    <property type="entry name" value="EF_hand_dom"/>
</dbReference>
<dbReference type="EMBL" id="JADCNL010000014">
    <property type="protein sequence ID" value="KAG0452342.1"/>
    <property type="molecule type" value="Genomic_DNA"/>
</dbReference>
<keyword evidence="3" id="KW-0106">Calcium</keyword>
<dbReference type="InterPro" id="IPR039647">
    <property type="entry name" value="EF_hand_pair_protein_CML-like"/>
</dbReference>
<dbReference type="PROSITE" id="PS00018">
    <property type="entry name" value="EF_HAND_1"/>
    <property type="match status" value="4"/>
</dbReference>
<evidence type="ECO:0000313" key="6">
    <source>
        <dbReference type="Proteomes" id="UP000636800"/>
    </source>
</evidence>
<dbReference type="SMART" id="SM00054">
    <property type="entry name" value="EFh"/>
    <property type="match status" value="4"/>
</dbReference>
<feature type="domain" description="EF-hand" evidence="4">
    <location>
        <begin position="58"/>
        <end position="93"/>
    </location>
</feature>
<proteinExistence type="predicted"/>
<dbReference type="CDD" id="cd00051">
    <property type="entry name" value="EFh"/>
    <property type="match status" value="2"/>
</dbReference>
<dbReference type="PANTHER" id="PTHR10891">
    <property type="entry name" value="EF-HAND CALCIUM-BINDING DOMAIN CONTAINING PROTEIN"/>
    <property type="match status" value="1"/>
</dbReference>
<dbReference type="InterPro" id="IPR018247">
    <property type="entry name" value="EF_Hand_1_Ca_BS"/>
</dbReference>
<organism evidence="5 6">
    <name type="scientific">Vanilla planifolia</name>
    <name type="common">Vanilla</name>
    <dbReference type="NCBI Taxonomy" id="51239"/>
    <lineage>
        <taxon>Eukaryota</taxon>
        <taxon>Viridiplantae</taxon>
        <taxon>Streptophyta</taxon>
        <taxon>Embryophyta</taxon>
        <taxon>Tracheophyta</taxon>
        <taxon>Spermatophyta</taxon>
        <taxon>Magnoliopsida</taxon>
        <taxon>Liliopsida</taxon>
        <taxon>Asparagales</taxon>
        <taxon>Orchidaceae</taxon>
        <taxon>Vanilloideae</taxon>
        <taxon>Vanilleae</taxon>
        <taxon>Vanilla</taxon>
    </lineage>
</organism>
<evidence type="ECO:0000256" key="3">
    <source>
        <dbReference type="ARBA" id="ARBA00022837"/>
    </source>
</evidence>
<comment type="caution">
    <text evidence="5">The sequence shown here is derived from an EMBL/GenBank/DDBJ whole genome shotgun (WGS) entry which is preliminary data.</text>
</comment>
<name>A0A835PIP6_VANPL</name>
<protein>
    <recommendedName>
        <fullName evidence="4">EF-hand domain-containing protein</fullName>
    </recommendedName>
</protein>